<comment type="caution">
    <text evidence="1">The sequence shown here is derived from an EMBL/GenBank/DDBJ whole genome shotgun (WGS) entry which is preliminary data.</text>
</comment>
<dbReference type="InterPro" id="IPR036102">
    <property type="entry name" value="OsmC/Ohrsf"/>
</dbReference>
<evidence type="ECO:0000313" key="1">
    <source>
        <dbReference type="EMBL" id="EZH73956.1"/>
    </source>
</evidence>
<dbReference type="Proteomes" id="UP000023541">
    <property type="component" value="Unassembled WGS sequence"/>
</dbReference>
<reference evidence="1 2" key="1">
    <citation type="submission" date="2014-04" db="EMBL/GenBank/DDBJ databases">
        <title>Aquimarina sp. 22II-S11-z7 Genome Sequencing.</title>
        <authorList>
            <person name="Lai Q."/>
        </authorList>
    </citation>
    <scope>NUCLEOTIDE SEQUENCE [LARGE SCALE GENOMIC DNA]</scope>
    <source>
        <strain evidence="1 2">22II-S11-z7</strain>
    </source>
</reference>
<proteinExistence type="predicted"/>
<name>A0A023BVD3_9FLAO</name>
<sequence length="185" mass="19923">MINGINLEALGTYKNTVEQDAKNGMYSGGIKATWLGGTKVGVETNALQLGDEKIPHSFSFVIDEPEQLLGEHSSPTPQDYLLGGLSGCMMVTFVAMASIKGIELEGVSLEIKSTLDLQGFLGINETSPVGYDAIEYCFTVEGNGTEQDFKEIADQVIQFSPNYATVSNKVKMISSLVVNPTMVKN</sequence>
<dbReference type="OrthoDB" id="9791538at2"/>
<evidence type="ECO:0008006" key="3">
    <source>
        <dbReference type="Google" id="ProtNLM"/>
    </source>
</evidence>
<keyword evidence="2" id="KW-1185">Reference proteome</keyword>
<dbReference type="PANTHER" id="PTHR35368:SF1">
    <property type="entry name" value="HYDROPEROXIDE REDUCTASE"/>
    <property type="match status" value="1"/>
</dbReference>
<evidence type="ECO:0000313" key="2">
    <source>
        <dbReference type="Proteomes" id="UP000023541"/>
    </source>
</evidence>
<dbReference type="eggNOG" id="COG1765">
    <property type="taxonomic scope" value="Bacteria"/>
</dbReference>
<dbReference type="InterPro" id="IPR052924">
    <property type="entry name" value="OsmC/Ohr_hydroprdx_reductase"/>
</dbReference>
<dbReference type="SUPFAM" id="SSF82784">
    <property type="entry name" value="OsmC-like"/>
    <property type="match status" value="1"/>
</dbReference>
<dbReference type="InterPro" id="IPR003718">
    <property type="entry name" value="OsmC/Ohr_fam"/>
</dbReference>
<accession>A0A023BVD3</accession>
<dbReference type="Pfam" id="PF02566">
    <property type="entry name" value="OsmC"/>
    <property type="match status" value="1"/>
</dbReference>
<dbReference type="STRING" id="1317122.ATO12_13820"/>
<protein>
    <recommendedName>
        <fullName evidence="3">OsmC family protein</fullName>
    </recommendedName>
</protein>
<dbReference type="PANTHER" id="PTHR35368">
    <property type="entry name" value="HYDROPEROXIDE REDUCTASE"/>
    <property type="match status" value="1"/>
</dbReference>
<dbReference type="InterPro" id="IPR015946">
    <property type="entry name" value="KH_dom-like_a/b"/>
</dbReference>
<dbReference type="Gene3D" id="3.30.300.20">
    <property type="match status" value="1"/>
</dbReference>
<organism evidence="1 2">
    <name type="scientific">Aquimarina atlantica</name>
    <dbReference type="NCBI Taxonomy" id="1317122"/>
    <lineage>
        <taxon>Bacteria</taxon>
        <taxon>Pseudomonadati</taxon>
        <taxon>Bacteroidota</taxon>
        <taxon>Flavobacteriia</taxon>
        <taxon>Flavobacteriales</taxon>
        <taxon>Flavobacteriaceae</taxon>
        <taxon>Aquimarina</taxon>
    </lineage>
</organism>
<dbReference type="EMBL" id="AQRA01000004">
    <property type="protein sequence ID" value="EZH73956.1"/>
    <property type="molecule type" value="Genomic_DNA"/>
</dbReference>
<gene>
    <name evidence="1" type="ORF">ATO12_13820</name>
</gene>
<dbReference type="AlphaFoldDB" id="A0A023BVD3"/>
<dbReference type="RefSeq" id="WP_034241483.1">
    <property type="nucleotide sequence ID" value="NZ_AQRA01000004.1"/>
</dbReference>